<dbReference type="EMBL" id="BK015525">
    <property type="protein sequence ID" value="DAE11090.1"/>
    <property type="molecule type" value="Genomic_DNA"/>
</dbReference>
<name>A0A8S5PW23_9CAUD</name>
<reference evidence="1" key="1">
    <citation type="journal article" date="2021" name="Proc. Natl. Acad. Sci. U.S.A.">
        <title>A Catalog of Tens of Thousands of Viruses from Human Metagenomes Reveals Hidden Associations with Chronic Diseases.</title>
        <authorList>
            <person name="Tisza M.J."/>
            <person name="Buck C.B."/>
        </authorList>
    </citation>
    <scope>NUCLEOTIDE SEQUENCE</scope>
    <source>
        <strain evidence="1">CtzwE5</strain>
    </source>
</reference>
<organism evidence="1">
    <name type="scientific">Myoviridae sp. ctzwE5</name>
    <dbReference type="NCBI Taxonomy" id="2825214"/>
    <lineage>
        <taxon>Viruses</taxon>
        <taxon>Duplodnaviria</taxon>
        <taxon>Heunggongvirae</taxon>
        <taxon>Uroviricota</taxon>
        <taxon>Caudoviricetes</taxon>
    </lineage>
</organism>
<accession>A0A8S5PW23</accession>
<proteinExistence type="predicted"/>
<sequence>MKNHGSNTYRASLIRQDNNCAIGDVVNKLGRYEDICEEPEELEKLIKEQKKRTHRQK</sequence>
<evidence type="ECO:0000313" key="1">
    <source>
        <dbReference type="EMBL" id="DAE11090.1"/>
    </source>
</evidence>
<protein>
    <submittedName>
        <fullName evidence="1">Uncharacterized protein</fullName>
    </submittedName>
</protein>